<dbReference type="GO" id="GO:0046872">
    <property type="term" value="F:metal ion binding"/>
    <property type="evidence" value="ECO:0007669"/>
    <property type="project" value="UniProtKB-KW"/>
</dbReference>
<dbReference type="InterPro" id="IPR036005">
    <property type="entry name" value="Creatinase/aminopeptidase-like"/>
</dbReference>
<dbReference type="InterPro" id="IPR000994">
    <property type="entry name" value="Pept_M24"/>
</dbReference>
<dbReference type="Pfam" id="PF01321">
    <property type="entry name" value="Creatinase_N"/>
    <property type="match status" value="1"/>
</dbReference>
<dbReference type="EMBL" id="JABBGK010000001">
    <property type="protein sequence ID" value="NML73189.1"/>
    <property type="molecule type" value="Genomic_DNA"/>
</dbReference>
<reference evidence="7 8" key="1">
    <citation type="submission" date="2020-04" db="EMBL/GenBank/DDBJ databases">
        <title>Rhizobium sp. S-51 isolated from soil.</title>
        <authorList>
            <person name="Dahal R.H."/>
        </authorList>
    </citation>
    <scope>NUCLEOTIDE SEQUENCE [LARGE SCALE GENOMIC DNA]</scope>
    <source>
        <strain evidence="7 8">S-51</strain>
    </source>
</reference>
<feature type="domain" description="Peptidase M24 C-terminal" evidence="6">
    <location>
        <begin position="548"/>
        <end position="609"/>
    </location>
</feature>
<dbReference type="PANTHER" id="PTHR43763">
    <property type="entry name" value="XAA-PRO AMINOPEPTIDASE 1"/>
    <property type="match status" value="1"/>
</dbReference>
<dbReference type="GO" id="GO:0005737">
    <property type="term" value="C:cytoplasm"/>
    <property type="evidence" value="ECO:0007669"/>
    <property type="project" value="UniProtKB-ARBA"/>
</dbReference>
<evidence type="ECO:0000256" key="1">
    <source>
        <dbReference type="ARBA" id="ARBA00008766"/>
    </source>
</evidence>
<comment type="similarity">
    <text evidence="1">Belongs to the peptidase M24B family.</text>
</comment>
<evidence type="ECO:0000259" key="5">
    <source>
        <dbReference type="Pfam" id="PF01321"/>
    </source>
</evidence>
<accession>A0A7Y0ATK2</accession>
<dbReference type="Proteomes" id="UP000541470">
    <property type="component" value="Unassembled WGS sequence"/>
</dbReference>
<keyword evidence="3" id="KW-0378">Hydrolase</keyword>
<dbReference type="SUPFAM" id="SSF53092">
    <property type="entry name" value="Creatinase/prolidase N-terminal domain"/>
    <property type="match status" value="2"/>
</dbReference>
<evidence type="ECO:0000313" key="7">
    <source>
        <dbReference type="EMBL" id="NML73189.1"/>
    </source>
</evidence>
<evidence type="ECO:0000259" key="6">
    <source>
        <dbReference type="Pfam" id="PF16188"/>
    </source>
</evidence>
<dbReference type="InterPro" id="IPR033740">
    <property type="entry name" value="Pept_M24B"/>
</dbReference>
<evidence type="ECO:0000259" key="4">
    <source>
        <dbReference type="Pfam" id="PF00557"/>
    </source>
</evidence>
<keyword evidence="7" id="KW-0031">Aminopeptidase</keyword>
<evidence type="ECO:0000256" key="3">
    <source>
        <dbReference type="ARBA" id="ARBA00022801"/>
    </source>
</evidence>
<protein>
    <submittedName>
        <fullName evidence="7">Aminopeptidase P family protein</fullName>
    </submittedName>
</protein>
<dbReference type="Pfam" id="PF16189">
    <property type="entry name" value="Creatinase_N_2"/>
    <property type="match status" value="1"/>
</dbReference>
<feature type="domain" description="Peptidase M24" evidence="4">
    <location>
        <begin position="327"/>
        <end position="538"/>
    </location>
</feature>
<dbReference type="GO" id="GO:0070006">
    <property type="term" value="F:metalloaminopeptidase activity"/>
    <property type="evidence" value="ECO:0007669"/>
    <property type="project" value="InterPro"/>
</dbReference>
<keyword evidence="7" id="KW-0645">Protease</keyword>
<gene>
    <name evidence="7" type="ORF">HHL25_03515</name>
</gene>
<dbReference type="RefSeq" id="WP_169587316.1">
    <property type="nucleotide sequence ID" value="NZ_JABBGK010000001.1"/>
</dbReference>
<keyword evidence="2" id="KW-0479">Metal-binding</keyword>
<dbReference type="InterPro" id="IPR032416">
    <property type="entry name" value="Peptidase_M24_C"/>
</dbReference>
<comment type="caution">
    <text evidence="7">The sequence shown here is derived from an EMBL/GenBank/DDBJ whole genome shotgun (WGS) entry which is preliminary data.</text>
</comment>
<name>A0A7Y0ATK2_9HYPH</name>
<dbReference type="PANTHER" id="PTHR43763:SF6">
    <property type="entry name" value="XAA-PRO AMINOPEPTIDASE 1"/>
    <property type="match status" value="1"/>
</dbReference>
<dbReference type="Pfam" id="PF00557">
    <property type="entry name" value="Peptidase_M24"/>
    <property type="match status" value="1"/>
</dbReference>
<evidence type="ECO:0000313" key="8">
    <source>
        <dbReference type="Proteomes" id="UP000541470"/>
    </source>
</evidence>
<proteinExistence type="inferred from homology"/>
<dbReference type="InterPro" id="IPR029149">
    <property type="entry name" value="Creatin/AminoP/Spt16_N"/>
</dbReference>
<dbReference type="InterPro" id="IPR050422">
    <property type="entry name" value="X-Pro_aminopeptidase_P"/>
</dbReference>
<feature type="domain" description="Creatinase N-terminal" evidence="5">
    <location>
        <begin position="17"/>
        <end position="138"/>
    </location>
</feature>
<evidence type="ECO:0000256" key="2">
    <source>
        <dbReference type="ARBA" id="ARBA00022723"/>
    </source>
</evidence>
<dbReference type="Pfam" id="PF16188">
    <property type="entry name" value="Peptidase_M24_C"/>
    <property type="match status" value="1"/>
</dbReference>
<dbReference type="CDD" id="cd01085">
    <property type="entry name" value="APP"/>
    <property type="match status" value="1"/>
</dbReference>
<sequence length="615" mass="67127">MFQSFDVTSTPEFGRERVEALRARFAALGIDGFLVPRADEYQGEYVPASAERLSWLTGFTGSAGMALVTADKAVVFVDGRYVTQLAEQVDPAVFTAGDLVNEPPHKWIARNVHRGFRLGIDPWLHTGQEVTRLEKALTDLDGTLVILPSNPLDALWSDRPEEPLGAVSIQSIAYSGVLAKDKIARIAADLAEAKTDAALITDPSSIAWIFNIRGADVPHTPHPLARAIIRADGSAELFLDKRKTGIEAEAYLGQLCRQIDPRLLVAHLEKLAVEQKRVLVDPELAPFALVELIRGHGGTVVNGADPAKIPRAVKNSVELNGSAVAHLQDGVAVVEFLSWLDDQHPGTITEIEAAKALEAARMRVGERMQNPLKDISFDTIAGAGEHGAVIHYRATTTTDRPLNSGEIFLIDSGAQYVNGTTDITRSVAIGAVSDEHKRFFTLVLKGMIAISMARFPKGTRGCDLDPLARVALWKAGADYAHGTGHGVGSYLSVHEGPQRISRLATQELLPGMILSNEPGYYRPGAFGIRIENLVYVREAEAIEGGDMPMLGFETLTYVPIDKYLVVTELLTREELRWLDDYHGRTRDELMPLMHDEKAKAWLARATEPFSRSAGA</sequence>
<dbReference type="Gene3D" id="3.40.350.10">
    <property type="entry name" value="Creatinase/prolidase N-terminal domain"/>
    <property type="match status" value="2"/>
</dbReference>
<dbReference type="Gene3D" id="3.90.230.10">
    <property type="entry name" value="Creatinase/methionine aminopeptidase superfamily"/>
    <property type="match status" value="1"/>
</dbReference>
<dbReference type="InterPro" id="IPR000587">
    <property type="entry name" value="Creatinase_N"/>
</dbReference>
<organism evidence="7 8">
    <name type="scientific">Rhizobium terricola</name>
    <dbReference type="NCBI Taxonomy" id="2728849"/>
    <lineage>
        <taxon>Bacteria</taxon>
        <taxon>Pseudomonadati</taxon>
        <taxon>Pseudomonadota</taxon>
        <taxon>Alphaproteobacteria</taxon>
        <taxon>Hyphomicrobiales</taxon>
        <taxon>Rhizobiaceae</taxon>
        <taxon>Rhizobium/Agrobacterium group</taxon>
        <taxon>Rhizobium</taxon>
    </lineage>
</organism>
<dbReference type="SUPFAM" id="SSF55920">
    <property type="entry name" value="Creatinase/aminopeptidase"/>
    <property type="match status" value="1"/>
</dbReference>
<keyword evidence="8" id="KW-1185">Reference proteome</keyword>
<dbReference type="AlphaFoldDB" id="A0A7Y0ATK2"/>
<dbReference type="FunFam" id="3.90.230.10:FF:000009">
    <property type="entry name" value="xaa-Pro aminopeptidase 2"/>
    <property type="match status" value="1"/>
</dbReference>